<dbReference type="PANTHER" id="PTHR46797">
    <property type="entry name" value="HTH-TYPE TRANSCRIPTIONAL REGULATOR"/>
    <property type="match status" value="1"/>
</dbReference>
<dbReference type="STRING" id="1802555.A2755_03075"/>
<dbReference type="CDD" id="cd00093">
    <property type="entry name" value="HTH_XRE"/>
    <property type="match status" value="1"/>
</dbReference>
<evidence type="ECO:0000256" key="1">
    <source>
        <dbReference type="ARBA" id="ARBA00023125"/>
    </source>
</evidence>
<keyword evidence="1" id="KW-0238">DNA-binding</keyword>
<dbReference type="SMART" id="SM00530">
    <property type="entry name" value="HTH_XRE"/>
    <property type="match status" value="1"/>
</dbReference>
<dbReference type="Gene3D" id="1.10.260.40">
    <property type="entry name" value="lambda repressor-like DNA-binding domains"/>
    <property type="match status" value="1"/>
</dbReference>
<dbReference type="SUPFAM" id="SSF47413">
    <property type="entry name" value="lambda repressor-like DNA-binding domains"/>
    <property type="match status" value="1"/>
</dbReference>
<dbReference type="GO" id="GO:0003677">
    <property type="term" value="F:DNA binding"/>
    <property type="evidence" value="ECO:0007669"/>
    <property type="project" value="UniProtKB-KW"/>
</dbReference>
<evidence type="ECO:0000313" key="3">
    <source>
        <dbReference type="EMBL" id="OGM90751.1"/>
    </source>
</evidence>
<dbReference type="Proteomes" id="UP000177029">
    <property type="component" value="Unassembled WGS sequence"/>
</dbReference>
<sequence length="94" mass="10809">MKHIKLKNFKQIRAAWMKDADFKKSYDALDVEFRLVEALIEYRNKRGLTQKQLAELVGTKQSSIARFESGKYNPTFAFVNKLADALGAKIKVEV</sequence>
<dbReference type="InterPro" id="IPR001387">
    <property type="entry name" value="Cro/C1-type_HTH"/>
</dbReference>
<dbReference type="InterPro" id="IPR050807">
    <property type="entry name" value="TransReg_Diox_bact_type"/>
</dbReference>
<dbReference type="Pfam" id="PF01381">
    <property type="entry name" value="HTH_3"/>
    <property type="match status" value="1"/>
</dbReference>
<gene>
    <name evidence="3" type="ORF">A2755_03075</name>
</gene>
<name>A0A1F8DQ44_9BACT</name>
<dbReference type="EMBL" id="MGIP01000017">
    <property type="protein sequence ID" value="OGM90751.1"/>
    <property type="molecule type" value="Genomic_DNA"/>
</dbReference>
<dbReference type="GO" id="GO:0003700">
    <property type="term" value="F:DNA-binding transcription factor activity"/>
    <property type="evidence" value="ECO:0007669"/>
    <property type="project" value="TreeGrafter"/>
</dbReference>
<feature type="domain" description="HTH cro/C1-type" evidence="2">
    <location>
        <begin position="39"/>
        <end position="94"/>
    </location>
</feature>
<comment type="caution">
    <text evidence="3">The sequence shown here is derived from an EMBL/GenBank/DDBJ whole genome shotgun (WGS) entry which is preliminary data.</text>
</comment>
<proteinExistence type="predicted"/>
<accession>A0A1F8DQ44</accession>
<dbReference type="InterPro" id="IPR010982">
    <property type="entry name" value="Lambda_DNA-bd_dom_sf"/>
</dbReference>
<dbReference type="GO" id="GO:0005829">
    <property type="term" value="C:cytosol"/>
    <property type="evidence" value="ECO:0007669"/>
    <property type="project" value="TreeGrafter"/>
</dbReference>
<dbReference type="PANTHER" id="PTHR46797:SF1">
    <property type="entry name" value="METHYLPHOSPHONATE SYNTHASE"/>
    <property type="match status" value="1"/>
</dbReference>
<reference evidence="3 4" key="1">
    <citation type="journal article" date="2016" name="Nat. Commun.">
        <title>Thousands of microbial genomes shed light on interconnected biogeochemical processes in an aquifer system.</title>
        <authorList>
            <person name="Anantharaman K."/>
            <person name="Brown C.T."/>
            <person name="Hug L.A."/>
            <person name="Sharon I."/>
            <person name="Castelle C.J."/>
            <person name="Probst A.J."/>
            <person name="Thomas B.C."/>
            <person name="Singh A."/>
            <person name="Wilkins M.J."/>
            <person name="Karaoz U."/>
            <person name="Brodie E.L."/>
            <person name="Williams K.H."/>
            <person name="Hubbard S.S."/>
            <person name="Banfield J.F."/>
        </authorList>
    </citation>
    <scope>NUCLEOTIDE SEQUENCE [LARGE SCALE GENOMIC DNA]</scope>
</reference>
<evidence type="ECO:0000259" key="2">
    <source>
        <dbReference type="PROSITE" id="PS50943"/>
    </source>
</evidence>
<dbReference type="PROSITE" id="PS50943">
    <property type="entry name" value="HTH_CROC1"/>
    <property type="match status" value="1"/>
</dbReference>
<dbReference type="AlphaFoldDB" id="A0A1F8DQ44"/>
<evidence type="ECO:0000313" key="4">
    <source>
        <dbReference type="Proteomes" id="UP000177029"/>
    </source>
</evidence>
<protein>
    <recommendedName>
        <fullName evidence="2">HTH cro/C1-type domain-containing protein</fullName>
    </recommendedName>
</protein>
<organism evidence="3 4">
    <name type="scientific">Candidatus Wolfebacteria bacterium RIFCSPHIGHO2_01_FULL_48_22</name>
    <dbReference type="NCBI Taxonomy" id="1802555"/>
    <lineage>
        <taxon>Bacteria</taxon>
        <taxon>Candidatus Wolfeibacteriota</taxon>
    </lineage>
</organism>